<dbReference type="NCBIfam" id="TIGR00071">
    <property type="entry name" value="hisT_truA"/>
    <property type="match status" value="1"/>
</dbReference>
<dbReference type="PANTHER" id="PTHR11142">
    <property type="entry name" value="PSEUDOURIDYLATE SYNTHASE"/>
    <property type="match status" value="1"/>
</dbReference>
<evidence type="ECO:0000259" key="6">
    <source>
        <dbReference type="Pfam" id="PF01416"/>
    </source>
</evidence>
<reference evidence="7 8" key="1">
    <citation type="journal article" date="2024" name="Int. J. Syst. Evol. Microbiol.">
        <title>Clostridium omnivorum sp. nov., isolated from anoxic soil under the treatment of reductive soil disinfestation.</title>
        <authorList>
            <person name="Ueki A."/>
            <person name="Tonouchi A."/>
            <person name="Kaku N."/>
            <person name="Honma S."/>
            <person name="Ueki K."/>
        </authorList>
    </citation>
    <scope>NUCLEOTIDE SEQUENCE [LARGE SCALE GENOMIC DNA]</scope>
    <source>
        <strain evidence="7 8">E14</strain>
    </source>
</reference>
<proteinExistence type="inferred from homology"/>
<feature type="domain" description="Pseudouridine synthase I TruA alpha/beta" evidence="6">
    <location>
        <begin position="143"/>
        <end position="245"/>
    </location>
</feature>
<dbReference type="SUPFAM" id="SSF55120">
    <property type="entry name" value="Pseudouridine synthase"/>
    <property type="match status" value="1"/>
</dbReference>
<protein>
    <recommendedName>
        <fullName evidence="4">tRNA pseudouridine synthase A</fullName>
        <ecNumber evidence="4">5.4.99.12</ecNumber>
    </recommendedName>
    <alternativeName>
        <fullName evidence="4">tRNA pseudouridine(38-40) synthase</fullName>
    </alternativeName>
    <alternativeName>
        <fullName evidence="4">tRNA pseudouridylate synthase I</fullName>
    </alternativeName>
    <alternativeName>
        <fullName evidence="4">tRNA-uridine isomerase I</fullName>
    </alternativeName>
</protein>
<feature type="active site" description="Nucleophile" evidence="4">
    <location>
        <position position="52"/>
    </location>
</feature>
<evidence type="ECO:0000256" key="4">
    <source>
        <dbReference type="HAMAP-Rule" id="MF_00171"/>
    </source>
</evidence>
<comment type="subunit">
    <text evidence="4">Homodimer.</text>
</comment>
<evidence type="ECO:0000256" key="1">
    <source>
        <dbReference type="ARBA" id="ARBA00009375"/>
    </source>
</evidence>
<comment type="caution">
    <text evidence="7">The sequence shown here is derived from an EMBL/GenBank/DDBJ whole genome shotgun (WGS) entry which is preliminary data.</text>
</comment>
<comment type="similarity">
    <text evidence="1 4 5">Belongs to the tRNA pseudouridine synthase TruA family.</text>
</comment>
<comment type="caution">
    <text evidence="4">Lacks conserved residue(s) required for the propagation of feature annotation.</text>
</comment>
<accession>A0ABQ5N3J8</accession>
<dbReference type="RefSeq" id="WP_264849064.1">
    <property type="nucleotide sequence ID" value="NZ_BRXR01000001.1"/>
</dbReference>
<organism evidence="7 8">
    <name type="scientific">Clostridium omnivorum</name>
    <dbReference type="NCBI Taxonomy" id="1604902"/>
    <lineage>
        <taxon>Bacteria</taxon>
        <taxon>Bacillati</taxon>
        <taxon>Bacillota</taxon>
        <taxon>Clostridia</taxon>
        <taxon>Eubacteriales</taxon>
        <taxon>Clostridiaceae</taxon>
        <taxon>Clostridium</taxon>
    </lineage>
</organism>
<comment type="catalytic activity">
    <reaction evidence="4 5">
        <text>uridine(38/39/40) in tRNA = pseudouridine(38/39/40) in tRNA</text>
        <dbReference type="Rhea" id="RHEA:22376"/>
        <dbReference type="Rhea" id="RHEA-COMP:10085"/>
        <dbReference type="Rhea" id="RHEA-COMP:10087"/>
        <dbReference type="ChEBI" id="CHEBI:65314"/>
        <dbReference type="ChEBI" id="CHEBI:65315"/>
        <dbReference type="EC" id="5.4.99.12"/>
    </reaction>
</comment>
<dbReference type="InterPro" id="IPR020097">
    <property type="entry name" value="PsdUridine_synth_TruA_a/b_dom"/>
</dbReference>
<gene>
    <name evidence="4 7" type="primary">truA</name>
    <name evidence="7" type="ORF">bsdE14_11930</name>
</gene>
<dbReference type="CDD" id="cd02570">
    <property type="entry name" value="PseudoU_synth_EcTruA"/>
    <property type="match status" value="1"/>
</dbReference>
<sequence length="246" mass="27665">MKNIKLVLEYDGTKYAGWQRQKNANTIQQMLEESIYSITGERLQVIGSSRTDAGVHARGFVANFKTNSSIPETKFSAALNSKLPEDIVILESSLVPDEFHARYSSSGKTYSYTILNRFQPSAIDRNYVYHYRGELDIKAIREACNYFIGTHDFAAFKNTGSSVKSTVRTISAVEVIKSSDYIKYYITGDGFLYNMVRIMIGTLIEVGIGKIKPEHIEYILLSRDRTKAGKSAPASGLCLEKVYYNT</sequence>
<dbReference type="PIRSF" id="PIRSF001430">
    <property type="entry name" value="tRNA_psdUrid_synth"/>
    <property type="match status" value="1"/>
</dbReference>
<dbReference type="InterPro" id="IPR020095">
    <property type="entry name" value="PsdUridine_synth_TruA_C"/>
</dbReference>
<keyword evidence="8" id="KW-1185">Reference proteome</keyword>
<evidence type="ECO:0000313" key="8">
    <source>
        <dbReference type="Proteomes" id="UP001208567"/>
    </source>
</evidence>
<dbReference type="Pfam" id="PF01416">
    <property type="entry name" value="PseudoU_synth_1"/>
    <property type="match status" value="2"/>
</dbReference>
<dbReference type="EC" id="5.4.99.12" evidence="4"/>
<dbReference type="EMBL" id="BRXR01000001">
    <property type="protein sequence ID" value="GLC29783.1"/>
    <property type="molecule type" value="Genomic_DNA"/>
</dbReference>
<dbReference type="Gene3D" id="3.30.70.580">
    <property type="entry name" value="Pseudouridine synthase I, catalytic domain, N-terminal subdomain"/>
    <property type="match status" value="1"/>
</dbReference>
<dbReference type="InterPro" id="IPR001406">
    <property type="entry name" value="PsdUridine_synth_TruA"/>
</dbReference>
<evidence type="ECO:0000256" key="2">
    <source>
        <dbReference type="ARBA" id="ARBA00022694"/>
    </source>
</evidence>
<evidence type="ECO:0000313" key="7">
    <source>
        <dbReference type="EMBL" id="GLC29783.1"/>
    </source>
</evidence>
<keyword evidence="3 4" id="KW-0413">Isomerase</keyword>
<dbReference type="Gene3D" id="3.30.70.660">
    <property type="entry name" value="Pseudouridine synthase I, catalytic domain, C-terminal subdomain"/>
    <property type="match status" value="1"/>
</dbReference>
<dbReference type="InterPro" id="IPR020103">
    <property type="entry name" value="PsdUridine_synth_cat_dom_sf"/>
</dbReference>
<dbReference type="Proteomes" id="UP001208567">
    <property type="component" value="Unassembled WGS sequence"/>
</dbReference>
<comment type="function">
    <text evidence="4">Formation of pseudouridine at positions 38, 39 and 40 in the anticodon stem and loop of transfer RNAs.</text>
</comment>
<name>A0ABQ5N3J8_9CLOT</name>
<feature type="binding site" evidence="4">
    <location>
        <position position="110"/>
    </location>
    <ligand>
        <name>substrate</name>
    </ligand>
</feature>
<dbReference type="InterPro" id="IPR020094">
    <property type="entry name" value="TruA/RsuA/RluB/E/F_N"/>
</dbReference>
<keyword evidence="2 4" id="KW-0819">tRNA processing</keyword>
<evidence type="ECO:0000256" key="5">
    <source>
        <dbReference type="RuleBase" id="RU003792"/>
    </source>
</evidence>
<dbReference type="HAMAP" id="MF_00171">
    <property type="entry name" value="TruA"/>
    <property type="match status" value="1"/>
</dbReference>
<feature type="domain" description="Pseudouridine synthase I TruA alpha/beta" evidence="6">
    <location>
        <begin position="9"/>
        <end position="104"/>
    </location>
</feature>
<dbReference type="PANTHER" id="PTHR11142:SF0">
    <property type="entry name" value="TRNA PSEUDOURIDINE SYNTHASE-LIKE 1"/>
    <property type="match status" value="1"/>
</dbReference>
<evidence type="ECO:0000256" key="3">
    <source>
        <dbReference type="ARBA" id="ARBA00023235"/>
    </source>
</evidence>